<dbReference type="EMBL" id="JBHLWN010000027">
    <property type="protein sequence ID" value="MFC0212333.1"/>
    <property type="molecule type" value="Genomic_DNA"/>
</dbReference>
<proteinExistence type="predicted"/>
<name>A0ABV6DI60_9BACL</name>
<accession>A0ABV6DI60</accession>
<dbReference type="CDD" id="cd00093">
    <property type="entry name" value="HTH_XRE"/>
    <property type="match status" value="1"/>
</dbReference>
<comment type="caution">
    <text evidence="2">The sequence shown here is derived from an EMBL/GenBank/DDBJ whole genome shotgun (WGS) entry which is preliminary data.</text>
</comment>
<dbReference type="InterPro" id="IPR010982">
    <property type="entry name" value="Lambda_DNA-bd_dom_sf"/>
</dbReference>
<dbReference type="SMART" id="SM00530">
    <property type="entry name" value="HTH_XRE"/>
    <property type="match status" value="1"/>
</dbReference>
<dbReference type="Gene3D" id="1.10.260.40">
    <property type="entry name" value="lambda repressor-like DNA-binding domains"/>
    <property type="match status" value="1"/>
</dbReference>
<dbReference type="InterPro" id="IPR001387">
    <property type="entry name" value="Cro/C1-type_HTH"/>
</dbReference>
<evidence type="ECO:0000313" key="3">
    <source>
        <dbReference type="Proteomes" id="UP001589776"/>
    </source>
</evidence>
<dbReference type="Pfam" id="PF13560">
    <property type="entry name" value="HTH_31"/>
    <property type="match status" value="1"/>
</dbReference>
<dbReference type="SUPFAM" id="SSF47413">
    <property type="entry name" value="lambda repressor-like DNA-binding domains"/>
    <property type="match status" value="1"/>
</dbReference>
<organism evidence="2 3">
    <name type="scientific">Paenibacillus chartarius</name>
    <dbReference type="NCBI Taxonomy" id="747481"/>
    <lineage>
        <taxon>Bacteria</taxon>
        <taxon>Bacillati</taxon>
        <taxon>Bacillota</taxon>
        <taxon>Bacilli</taxon>
        <taxon>Bacillales</taxon>
        <taxon>Paenibacillaceae</taxon>
        <taxon>Paenibacillus</taxon>
    </lineage>
</organism>
<feature type="domain" description="HTH cro/C1-type" evidence="1">
    <location>
        <begin position="13"/>
        <end position="85"/>
    </location>
</feature>
<evidence type="ECO:0000313" key="2">
    <source>
        <dbReference type="EMBL" id="MFC0212333.1"/>
    </source>
</evidence>
<gene>
    <name evidence="2" type="ORF">ACFFK0_07640</name>
</gene>
<keyword evidence="3" id="KW-1185">Reference proteome</keyword>
<dbReference type="RefSeq" id="WP_377469474.1">
    <property type="nucleotide sequence ID" value="NZ_JBHLWN010000027.1"/>
</dbReference>
<sequence>MNQPTRLEALSVFLKTQREKLSPEDVGLPAGGRRRTPGLRREEVAALAGVSTTWYTWLEQGRDIRVSSAVLDAIARTLRLTKDERNYMFALALETETAEPPQTQTVQLSPALTKILQELTLCPAIVSDRRSQIVGWNTAAEVVFLPFADVPVEQRNMIELLFSRKELRRLAVNWERFVLGFLSIFRAFYGQYVNDAWYNTFIDHMKRQYPDFEALWSSSRVDTAPEVVLEFRHSRGGKMLFELTSLQIQGSDDLRVSIYTPAAGSSTEAKLRKLMGAAQQATRI</sequence>
<evidence type="ECO:0000259" key="1">
    <source>
        <dbReference type="SMART" id="SM00530"/>
    </source>
</evidence>
<dbReference type="PANTHER" id="PTHR35010">
    <property type="entry name" value="BLL4672 PROTEIN-RELATED"/>
    <property type="match status" value="1"/>
</dbReference>
<protein>
    <submittedName>
        <fullName evidence="2">Helix-turn-helix transcriptional regulator</fullName>
    </submittedName>
</protein>
<dbReference type="Pfam" id="PF17765">
    <property type="entry name" value="MLTR_LBD"/>
    <property type="match status" value="1"/>
</dbReference>
<dbReference type="Gene3D" id="3.30.450.180">
    <property type="match status" value="1"/>
</dbReference>
<dbReference type="InterPro" id="IPR041413">
    <property type="entry name" value="MLTR_LBD"/>
</dbReference>
<dbReference type="Proteomes" id="UP001589776">
    <property type="component" value="Unassembled WGS sequence"/>
</dbReference>
<reference evidence="2 3" key="1">
    <citation type="submission" date="2024-09" db="EMBL/GenBank/DDBJ databases">
        <authorList>
            <person name="Sun Q."/>
            <person name="Mori K."/>
        </authorList>
    </citation>
    <scope>NUCLEOTIDE SEQUENCE [LARGE SCALE GENOMIC DNA]</scope>
    <source>
        <strain evidence="2 3">CCM 7759</strain>
    </source>
</reference>